<organism evidence="2 3">
    <name type="scientific">Deinococcus arcticus</name>
    <dbReference type="NCBI Taxonomy" id="2136176"/>
    <lineage>
        <taxon>Bacteria</taxon>
        <taxon>Thermotogati</taxon>
        <taxon>Deinococcota</taxon>
        <taxon>Deinococci</taxon>
        <taxon>Deinococcales</taxon>
        <taxon>Deinococcaceae</taxon>
        <taxon>Deinococcus</taxon>
    </lineage>
</organism>
<dbReference type="OrthoDB" id="9808939at2"/>
<proteinExistence type="predicted"/>
<dbReference type="PANTHER" id="PTHR30522">
    <property type="entry name" value="NUCLEOSIDE TRIPHOSPHATE PYROPHOSPHOHYDROLASE"/>
    <property type="match status" value="1"/>
</dbReference>
<reference evidence="2 3" key="1">
    <citation type="submission" date="2018-03" db="EMBL/GenBank/DDBJ databases">
        <title>Draft genome of Deinococcus sp. OD32.</title>
        <authorList>
            <person name="Wang X.-P."/>
            <person name="Du Z.-J."/>
        </authorList>
    </citation>
    <scope>NUCLEOTIDE SEQUENCE [LARGE SCALE GENOMIC DNA]</scope>
    <source>
        <strain evidence="2 3">OD32</strain>
    </source>
</reference>
<dbReference type="GO" id="GO:0047429">
    <property type="term" value="F:nucleoside triphosphate diphosphatase activity"/>
    <property type="evidence" value="ECO:0007669"/>
    <property type="project" value="UniProtKB-EC"/>
</dbReference>
<dbReference type="InterPro" id="IPR011551">
    <property type="entry name" value="NTP_PyrPHydrolase_MazG"/>
</dbReference>
<dbReference type="EC" id="3.6.1.9" evidence="2"/>
<dbReference type="GO" id="GO:0046061">
    <property type="term" value="P:dATP catabolic process"/>
    <property type="evidence" value="ECO:0007669"/>
    <property type="project" value="TreeGrafter"/>
</dbReference>
<feature type="domain" description="NTP pyrophosphohydrolase MazG-like" evidence="1">
    <location>
        <begin position="23"/>
        <end position="96"/>
    </location>
</feature>
<dbReference type="GO" id="GO:0046081">
    <property type="term" value="P:dUTP catabolic process"/>
    <property type="evidence" value="ECO:0007669"/>
    <property type="project" value="TreeGrafter"/>
</dbReference>
<dbReference type="GO" id="GO:0006950">
    <property type="term" value="P:response to stress"/>
    <property type="evidence" value="ECO:0007669"/>
    <property type="project" value="UniProtKB-ARBA"/>
</dbReference>
<dbReference type="InterPro" id="IPR048015">
    <property type="entry name" value="NTP-PPase_MazG-like_N"/>
</dbReference>
<dbReference type="FunFam" id="1.10.287.1080:FF:000001">
    <property type="entry name" value="Nucleoside triphosphate pyrophosphohydrolase"/>
    <property type="match status" value="1"/>
</dbReference>
<dbReference type="InterPro" id="IPR004518">
    <property type="entry name" value="MazG-like_dom"/>
</dbReference>
<dbReference type="GO" id="GO:0006203">
    <property type="term" value="P:dGTP catabolic process"/>
    <property type="evidence" value="ECO:0007669"/>
    <property type="project" value="TreeGrafter"/>
</dbReference>
<name>A0A2T3W5B5_9DEIO</name>
<dbReference type="NCBIfam" id="TIGR00444">
    <property type="entry name" value="mazG"/>
    <property type="match status" value="1"/>
</dbReference>
<dbReference type="Pfam" id="PF03819">
    <property type="entry name" value="MazG"/>
    <property type="match status" value="1"/>
</dbReference>
<dbReference type="GO" id="GO:0046076">
    <property type="term" value="P:dTTP catabolic process"/>
    <property type="evidence" value="ECO:0007669"/>
    <property type="project" value="TreeGrafter"/>
</dbReference>
<sequence>MQDLLTIMRRLRGPGGCPWDQEQTHESLRPYLLEEAAEAADAAAGGGGPDLADELGDVLLQVAFHSVIGEEAGTFSYADVERSIVDKLVRRHPHVFADTAVDSSAEVVANWQAIKAAERGGRPRTALERVPAGLGALSREAQTQNLSAQKLAEQSRGDAGAQQVQALTVLQGAAPTPEGVAAVLSAVVAWARAAGVDPELALRDHTTAALRALDPAPQTPSAAP</sequence>
<dbReference type="AlphaFoldDB" id="A0A2T3W5B5"/>
<dbReference type="Proteomes" id="UP000240317">
    <property type="component" value="Unassembled WGS sequence"/>
</dbReference>
<evidence type="ECO:0000313" key="3">
    <source>
        <dbReference type="Proteomes" id="UP000240317"/>
    </source>
</evidence>
<keyword evidence="3" id="KW-1185">Reference proteome</keyword>
<keyword evidence="2" id="KW-0378">Hydrolase</keyword>
<dbReference type="PANTHER" id="PTHR30522:SF0">
    <property type="entry name" value="NUCLEOSIDE TRIPHOSPHATE PYROPHOSPHOHYDROLASE"/>
    <property type="match status" value="1"/>
</dbReference>
<dbReference type="GO" id="GO:0046052">
    <property type="term" value="P:UTP catabolic process"/>
    <property type="evidence" value="ECO:0007669"/>
    <property type="project" value="TreeGrafter"/>
</dbReference>
<evidence type="ECO:0000313" key="2">
    <source>
        <dbReference type="EMBL" id="PTA66984.1"/>
    </source>
</evidence>
<dbReference type="EMBL" id="PYSV01000016">
    <property type="protein sequence ID" value="PTA66984.1"/>
    <property type="molecule type" value="Genomic_DNA"/>
</dbReference>
<comment type="caution">
    <text evidence="2">The sequence shown here is derived from an EMBL/GenBank/DDBJ whole genome shotgun (WGS) entry which is preliminary data.</text>
</comment>
<evidence type="ECO:0000259" key="1">
    <source>
        <dbReference type="Pfam" id="PF03819"/>
    </source>
</evidence>
<dbReference type="GO" id="GO:0046047">
    <property type="term" value="P:TTP catabolic process"/>
    <property type="evidence" value="ECO:0007669"/>
    <property type="project" value="TreeGrafter"/>
</dbReference>
<dbReference type="CDD" id="cd11528">
    <property type="entry name" value="NTP-PPase_MazG_Nterm"/>
    <property type="match status" value="1"/>
</dbReference>
<dbReference type="Gene3D" id="1.10.287.1080">
    <property type="entry name" value="MazG-like"/>
    <property type="match status" value="1"/>
</dbReference>
<protein>
    <submittedName>
        <fullName evidence="2">Nucleoside triphosphate hydrolase</fullName>
        <ecNumber evidence="2">3.6.1.9</ecNumber>
    </submittedName>
</protein>
<gene>
    <name evidence="2" type="ORF">C8263_14810</name>
</gene>
<accession>A0A2T3W5B5</accession>
<dbReference type="SUPFAM" id="SSF101386">
    <property type="entry name" value="all-alpha NTP pyrophosphatases"/>
    <property type="match status" value="1"/>
</dbReference>
<dbReference type="RefSeq" id="WP_107138921.1">
    <property type="nucleotide sequence ID" value="NZ_PYSV01000016.1"/>
</dbReference>
<dbReference type="NCBIfam" id="NF008986">
    <property type="entry name" value="PRK12333.1"/>
    <property type="match status" value="1"/>
</dbReference>